<keyword evidence="2" id="KW-0812">Transmembrane</keyword>
<protein>
    <submittedName>
        <fullName evidence="3">Uncharacterized protein</fullName>
    </submittedName>
</protein>
<evidence type="ECO:0000256" key="2">
    <source>
        <dbReference type="SAM" id="Phobius"/>
    </source>
</evidence>
<organism evidence="3 4">
    <name type="scientific">Escherichia coli</name>
    <dbReference type="NCBI Taxonomy" id="562"/>
    <lineage>
        <taxon>Bacteria</taxon>
        <taxon>Pseudomonadati</taxon>
        <taxon>Pseudomonadota</taxon>
        <taxon>Gammaproteobacteria</taxon>
        <taxon>Enterobacterales</taxon>
        <taxon>Enterobacteriaceae</taxon>
        <taxon>Escherichia</taxon>
    </lineage>
</organism>
<keyword evidence="2" id="KW-1133">Transmembrane helix</keyword>
<name>A0A376KNT2_ECOLX</name>
<dbReference type="AlphaFoldDB" id="A0A376KNT2"/>
<accession>A0A376KNT2</accession>
<feature type="transmembrane region" description="Helical" evidence="2">
    <location>
        <begin position="6"/>
        <end position="34"/>
    </location>
</feature>
<keyword evidence="2" id="KW-0472">Membrane</keyword>
<reference evidence="3 4" key="1">
    <citation type="submission" date="2018-06" db="EMBL/GenBank/DDBJ databases">
        <authorList>
            <consortium name="Pathogen Informatics"/>
            <person name="Doyle S."/>
        </authorList>
    </citation>
    <scope>NUCLEOTIDE SEQUENCE [LARGE SCALE GENOMIC DNA]</scope>
    <source>
        <strain evidence="3 4">NCTC10418</strain>
    </source>
</reference>
<dbReference type="Proteomes" id="UP000255460">
    <property type="component" value="Unassembled WGS sequence"/>
</dbReference>
<proteinExistence type="predicted"/>
<evidence type="ECO:0000313" key="3">
    <source>
        <dbReference type="EMBL" id="STE83587.1"/>
    </source>
</evidence>
<evidence type="ECO:0000256" key="1">
    <source>
        <dbReference type="SAM" id="MobiDB-lite"/>
    </source>
</evidence>
<evidence type="ECO:0000313" key="4">
    <source>
        <dbReference type="Proteomes" id="UP000255460"/>
    </source>
</evidence>
<sequence length="107" mass="11166">MMQAPVITAALLVSPVLMVCLVFCLLAVLLMLILRGGGAKTEMRPDPPPSALPRHRRPGTGQTEDAAGGCASPEVSAQNQSVCLRRTAVTGPEAAGDDGYPQSLLQR</sequence>
<dbReference type="EMBL" id="UFZQ01000001">
    <property type="protein sequence ID" value="STE83587.1"/>
    <property type="molecule type" value="Genomic_DNA"/>
</dbReference>
<feature type="region of interest" description="Disordered" evidence="1">
    <location>
        <begin position="39"/>
        <end position="79"/>
    </location>
</feature>
<gene>
    <name evidence="3" type="ORF">NCTC10418_01243</name>
</gene>